<reference evidence="4" key="1">
    <citation type="submission" date="2018-03" db="EMBL/GenBank/DDBJ databases">
        <authorList>
            <person name="Guldener U."/>
        </authorList>
    </citation>
    <scope>NUCLEOTIDE SEQUENCE</scope>
</reference>
<keyword evidence="2" id="KW-0472">Membrane</keyword>
<feature type="chain" id="PRO_5041921605" evidence="3">
    <location>
        <begin position="18"/>
        <end position="145"/>
    </location>
</feature>
<name>A0AAE8MQR9_9PEZI</name>
<dbReference type="EMBL" id="ONZQ02000001">
    <property type="protein sequence ID" value="SPN97416.1"/>
    <property type="molecule type" value="Genomic_DNA"/>
</dbReference>
<keyword evidence="5" id="KW-1185">Reference proteome</keyword>
<feature type="compositionally biased region" description="Polar residues" evidence="1">
    <location>
        <begin position="99"/>
        <end position="109"/>
    </location>
</feature>
<comment type="caution">
    <text evidence="4">The sequence shown here is derived from an EMBL/GenBank/DDBJ whole genome shotgun (WGS) entry which is preliminary data.</text>
</comment>
<keyword evidence="2" id="KW-0812">Transmembrane</keyword>
<keyword evidence="2" id="KW-1133">Transmembrane helix</keyword>
<organism evidence="4 5">
    <name type="scientific">Cephalotrichum gorgonifer</name>
    <dbReference type="NCBI Taxonomy" id="2041049"/>
    <lineage>
        <taxon>Eukaryota</taxon>
        <taxon>Fungi</taxon>
        <taxon>Dikarya</taxon>
        <taxon>Ascomycota</taxon>
        <taxon>Pezizomycotina</taxon>
        <taxon>Sordariomycetes</taxon>
        <taxon>Hypocreomycetidae</taxon>
        <taxon>Microascales</taxon>
        <taxon>Microascaceae</taxon>
        <taxon>Cephalotrichum</taxon>
    </lineage>
</organism>
<gene>
    <name evidence="4" type="ORF">DNG_00930</name>
</gene>
<feature type="transmembrane region" description="Helical" evidence="2">
    <location>
        <begin position="122"/>
        <end position="144"/>
    </location>
</feature>
<proteinExistence type="predicted"/>
<dbReference type="GO" id="GO:0031505">
    <property type="term" value="P:fungal-type cell wall organization"/>
    <property type="evidence" value="ECO:0007669"/>
    <property type="project" value="InterPro"/>
</dbReference>
<evidence type="ECO:0000256" key="3">
    <source>
        <dbReference type="SAM" id="SignalP"/>
    </source>
</evidence>
<protein>
    <submittedName>
        <fullName evidence="4">Uncharacterized protein</fullName>
    </submittedName>
</protein>
<evidence type="ECO:0000313" key="5">
    <source>
        <dbReference type="Proteomes" id="UP001187682"/>
    </source>
</evidence>
<feature type="region of interest" description="Disordered" evidence="1">
    <location>
        <begin position="90"/>
        <end position="119"/>
    </location>
</feature>
<evidence type="ECO:0000256" key="1">
    <source>
        <dbReference type="SAM" id="MobiDB-lite"/>
    </source>
</evidence>
<dbReference type="GO" id="GO:0005199">
    <property type="term" value="F:structural constituent of cell wall"/>
    <property type="evidence" value="ECO:0007669"/>
    <property type="project" value="InterPro"/>
</dbReference>
<dbReference type="GO" id="GO:0009277">
    <property type="term" value="C:fungal-type cell wall"/>
    <property type="evidence" value="ECO:0007669"/>
    <property type="project" value="TreeGrafter"/>
</dbReference>
<dbReference type="PANTHER" id="PTHR35523:SF1">
    <property type="entry name" value="CELL WALL PROTEIN SED1"/>
    <property type="match status" value="1"/>
</dbReference>
<feature type="signal peptide" evidence="3">
    <location>
        <begin position="1"/>
        <end position="17"/>
    </location>
</feature>
<sequence>MQFAVAFAVAAASVVSASKLASNETVSYTTEVVTQYTTYCPNPTTITDGDNVITVTEPTIVTITHCPGGCTIEKPCTTSTVVECEDCEEPTYAPEPTVPASNATATPTGSYPEPTPEEEEPVIAGAATLVGSGLAAFAGLVAFVL</sequence>
<dbReference type="AlphaFoldDB" id="A0AAE8MQR9"/>
<dbReference type="PANTHER" id="PTHR35523">
    <property type="entry name" value="CELL WALL PROTEIN SED1"/>
    <property type="match status" value="1"/>
</dbReference>
<keyword evidence="3" id="KW-0732">Signal</keyword>
<evidence type="ECO:0000313" key="4">
    <source>
        <dbReference type="EMBL" id="SPN97416.1"/>
    </source>
</evidence>
<evidence type="ECO:0000256" key="2">
    <source>
        <dbReference type="SAM" id="Phobius"/>
    </source>
</evidence>
<dbReference type="Proteomes" id="UP001187682">
    <property type="component" value="Unassembled WGS sequence"/>
</dbReference>
<accession>A0AAE8MQR9</accession>
<dbReference type="InterPro" id="IPR038843">
    <property type="entry name" value="Sed1/Spi1"/>
</dbReference>